<feature type="region of interest" description="Disordered" evidence="2">
    <location>
        <begin position="93"/>
        <end position="112"/>
    </location>
</feature>
<dbReference type="Gene3D" id="3.30.50.10">
    <property type="entry name" value="Erythroid Transcription Factor GATA-1, subunit A"/>
    <property type="match status" value="1"/>
</dbReference>
<organism evidence="4 5">
    <name type="scientific">Fusarium langsethiae</name>
    <dbReference type="NCBI Taxonomy" id="179993"/>
    <lineage>
        <taxon>Eukaryota</taxon>
        <taxon>Fungi</taxon>
        <taxon>Dikarya</taxon>
        <taxon>Ascomycota</taxon>
        <taxon>Pezizomycotina</taxon>
        <taxon>Sordariomycetes</taxon>
        <taxon>Hypocreomycetidae</taxon>
        <taxon>Hypocreales</taxon>
        <taxon>Nectriaceae</taxon>
        <taxon>Fusarium</taxon>
    </lineage>
</organism>
<dbReference type="InterPro" id="IPR013088">
    <property type="entry name" value="Znf_NHR/GATA"/>
</dbReference>
<protein>
    <submittedName>
        <fullName evidence="4">Transcription factor</fullName>
    </submittedName>
</protein>
<gene>
    <name evidence="4" type="ORF">FLAG1_09330</name>
</gene>
<dbReference type="SUPFAM" id="SSF57716">
    <property type="entry name" value="Glucocorticoid receptor-like (DNA-binding domain)"/>
    <property type="match status" value="1"/>
</dbReference>
<dbReference type="GO" id="GO:0006355">
    <property type="term" value="P:regulation of DNA-templated transcription"/>
    <property type="evidence" value="ECO:0007669"/>
    <property type="project" value="InterPro"/>
</dbReference>
<evidence type="ECO:0000313" key="5">
    <source>
        <dbReference type="Proteomes" id="UP000037904"/>
    </source>
</evidence>
<dbReference type="Pfam" id="PF00320">
    <property type="entry name" value="GATA"/>
    <property type="match status" value="1"/>
</dbReference>
<evidence type="ECO:0000256" key="1">
    <source>
        <dbReference type="PROSITE-ProRule" id="PRU00094"/>
    </source>
</evidence>
<dbReference type="SMART" id="SM00401">
    <property type="entry name" value="ZnF_GATA"/>
    <property type="match status" value="1"/>
</dbReference>
<proteinExistence type="predicted"/>
<keyword evidence="5" id="KW-1185">Reference proteome</keyword>
<dbReference type="GO" id="GO:0043565">
    <property type="term" value="F:sequence-specific DNA binding"/>
    <property type="evidence" value="ECO:0007669"/>
    <property type="project" value="InterPro"/>
</dbReference>
<feature type="domain" description="GATA-type" evidence="3">
    <location>
        <begin position="117"/>
        <end position="167"/>
    </location>
</feature>
<reference evidence="4 5" key="1">
    <citation type="submission" date="2015-04" db="EMBL/GenBank/DDBJ databases">
        <title>The draft genome sequence of Fusarium langsethiae, a T-2/HT-2 mycotoxin producer.</title>
        <authorList>
            <person name="Lysoe E."/>
            <person name="Divon H.H."/>
            <person name="Terzi V."/>
            <person name="Orru L."/>
            <person name="Lamontanara A."/>
            <person name="Kolseth A.-K."/>
            <person name="Frandsen R.J."/>
            <person name="Nielsen K."/>
            <person name="Thrane U."/>
        </authorList>
    </citation>
    <scope>NUCLEOTIDE SEQUENCE [LARGE SCALE GENOMIC DNA]</scope>
    <source>
        <strain evidence="4 5">Fl201059</strain>
    </source>
</reference>
<name>A0A0N0DC95_FUSLA</name>
<dbReference type="Proteomes" id="UP000037904">
    <property type="component" value="Unassembled WGS sequence"/>
</dbReference>
<keyword evidence="1" id="KW-0479">Metal-binding</keyword>
<dbReference type="AlphaFoldDB" id="A0A0N0DC95"/>
<dbReference type="CDD" id="cd00202">
    <property type="entry name" value="ZnF_GATA"/>
    <property type="match status" value="1"/>
</dbReference>
<evidence type="ECO:0000313" key="4">
    <source>
        <dbReference type="EMBL" id="KPA37851.1"/>
    </source>
</evidence>
<sequence length="172" mass="19090">MISPSKQDPAQVESSNFFQRPDVGCSDNATQTTKIWTVLQDVHTLQKLIQSYDITQFFNKASATDDCGLSTIATLARNISQALDEMVRCAPHGQAIKDGDNKPKRSRSPLTNTGFPKRCYKCGVTETPRWRRSSSGCRRLCNVCSLVESKRAIRRHSESKGASVSARSSWSC</sequence>
<dbReference type="InterPro" id="IPR000679">
    <property type="entry name" value="Znf_GATA"/>
</dbReference>
<comment type="caution">
    <text evidence="4">The sequence shown here is derived from an EMBL/GenBank/DDBJ whole genome shotgun (WGS) entry which is preliminary data.</text>
</comment>
<accession>A0A0N0DC95</accession>
<keyword evidence="1" id="KW-0863">Zinc-finger</keyword>
<dbReference type="GO" id="GO:0008270">
    <property type="term" value="F:zinc ion binding"/>
    <property type="evidence" value="ECO:0007669"/>
    <property type="project" value="UniProtKB-KW"/>
</dbReference>
<evidence type="ECO:0000256" key="2">
    <source>
        <dbReference type="SAM" id="MobiDB-lite"/>
    </source>
</evidence>
<keyword evidence="1" id="KW-0862">Zinc</keyword>
<dbReference type="EMBL" id="JXCE01000351">
    <property type="protein sequence ID" value="KPA37851.1"/>
    <property type="molecule type" value="Genomic_DNA"/>
</dbReference>
<evidence type="ECO:0000259" key="3">
    <source>
        <dbReference type="PROSITE" id="PS50114"/>
    </source>
</evidence>
<dbReference type="PROSITE" id="PS50114">
    <property type="entry name" value="GATA_ZN_FINGER_2"/>
    <property type="match status" value="1"/>
</dbReference>